<reference evidence="3 4" key="1">
    <citation type="submission" date="2018-09" db="EMBL/GenBank/DDBJ databases">
        <title>Nesterenkonia natronophila sp. nov., an alkaliphilic actinobacteriume isolated from a soda lake, and emended description of the genus Nesterenkonia.</title>
        <authorList>
            <person name="Menes R.J."/>
            <person name="Iriarte A."/>
        </authorList>
    </citation>
    <scope>NUCLEOTIDE SEQUENCE [LARGE SCALE GENOMIC DNA]</scope>
    <source>
        <strain evidence="3 4">M8</strain>
    </source>
</reference>
<feature type="signal peptide" evidence="2">
    <location>
        <begin position="1"/>
        <end position="23"/>
    </location>
</feature>
<evidence type="ECO:0000313" key="3">
    <source>
        <dbReference type="EMBL" id="RJN32739.1"/>
    </source>
</evidence>
<keyword evidence="2" id="KW-0732">Signal</keyword>
<feature type="region of interest" description="Disordered" evidence="1">
    <location>
        <begin position="446"/>
        <end position="488"/>
    </location>
</feature>
<protein>
    <recommendedName>
        <fullName evidence="5">WD40 repeat domain-containing protein</fullName>
    </recommendedName>
</protein>
<feature type="compositionally biased region" description="Basic and acidic residues" evidence="1">
    <location>
        <begin position="453"/>
        <end position="468"/>
    </location>
</feature>
<dbReference type="InterPro" id="IPR015943">
    <property type="entry name" value="WD40/YVTN_repeat-like_dom_sf"/>
</dbReference>
<organism evidence="3 4">
    <name type="scientific">Nesterenkonia natronophila</name>
    <dbReference type="NCBI Taxonomy" id="2174932"/>
    <lineage>
        <taxon>Bacteria</taxon>
        <taxon>Bacillati</taxon>
        <taxon>Actinomycetota</taxon>
        <taxon>Actinomycetes</taxon>
        <taxon>Micrococcales</taxon>
        <taxon>Micrococcaceae</taxon>
        <taxon>Nesterenkonia</taxon>
    </lineage>
</organism>
<dbReference type="EMBL" id="QYZP01000001">
    <property type="protein sequence ID" value="RJN32739.1"/>
    <property type="molecule type" value="Genomic_DNA"/>
</dbReference>
<keyword evidence="4" id="KW-1185">Reference proteome</keyword>
<dbReference type="PROSITE" id="PS51257">
    <property type="entry name" value="PROKAR_LIPOPROTEIN"/>
    <property type="match status" value="1"/>
</dbReference>
<feature type="compositionally biased region" description="Acidic residues" evidence="1">
    <location>
        <begin position="27"/>
        <end position="68"/>
    </location>
</feature>
<evidence type="ECO:0008006" key="5">
    <source>
        <dbReference type="Google" id="ProtNLM"/>
    </source>
</evidence>
<feature type="compositionally biased region" description="Basic and acidic residues" evidence="1">
    <location>
        <begin position="476"/>
        <end position="488"/>
    </location>
</feature>
<dbReference type="AlphaFoldDB" id="A0A3A4G3A5"/>
<feature type="region of interest" description="Disordered" evidence="1">
    <location>
        <begin position="25"/>
        <end position="86"/>
    </location>
</feature>
<name>A0A3A4G3A5_9MICC</name>
<dbReference type="SUPFAM" id="SSF50969">
    <property type="entry name" value="YVTN repeat-like/Quinoprotein amine dehydrogenase"/>
    <property type="match status" value="1"/>
</dbReference>
<dbReference type="InterPro" id="IPR011044">
    <property type="entry name" value="Quino_amine_DH_bsu"/>
</dbReference>
<dbReference type="OrthoDB" id="3250815at2"/>
<evidence type="ECO:0000313" key="4">
    <source>
        <dbReference type="Proteomes" id="UP000266615"/>
    </source>
</evidence>
<dbReference type="Gene3D" id="2.130.10.10">
    <property type="entry name" value="YVTN repeat-like/Quinoprotein amine dehydrogenase"/>
    <property type="match status" value="1"/>
</dbReference>
<evidence type="ECO:0000256" key="2">
    <source>
        <dbReference type="SAM" id="SignalP"/>
    </source>
</evidence>
<feature type="chain" id="PRO_5017210450" description="WD40 repeat domain-containing protein" evidence="2">
    <location>
        <begin position="24"/>
        <end position="488"/>
    </location>
</feature>
<comment type="caution">
    <text evidence="3">The sequence shown here is derived from an EMBL/GenBank/DDBJ whole genome shotgun (WGS) entry which is preliminary data.</text>
</comment>
<sequence>MNIKMSPLTSLVLISALALSACADENGGAEDPEAGDTEAVAADDTDNIDDDAADGDAEDDDEAEEAEPVEPSARETHQAGGPEPRLVVTYDGGVAVLDGVSTEVVGEFDVEGFVRVSQAGDGRHAFLAEGESFRLMDVGTWGAPHGDHNDYFTTDPLLTDVSVEGDTPARVVSHEGVGTLFFDGSDEYHWFDLEDLDAESEIETESAKSEGQHDGVAVVLEDGSRFETLKGSSGARFVDAAGDEVARNEDCPGADGEAAGPDGMMAIGCEDGVLMWDGDDFEKLETGEDYSRIGNLFSAEGSPIFLGDYRTDEDGEEPMTEVALVNTDSGEITTTSVDSPYNLRNLQRGPEGEALVLTEDGQLHIIDEETGEHLNHLQILDEWTEPEDWQEPSPTIRTSGDLLYVTDPEAQQIHIVDLSEGETLVTGDLDFMPNEFVVIDGRPIEGVSEEYDGDHGHDDEEGHGHEDDHGPDEDDDHHHEDDHDHHDH</sequence>
<dbReference type="Proteomes" id="UP000266615">
    <property type="component" value="Unassembled WGS sequence"/>
</dbReference>
<accession>A0A3A4G3A5</accession>
<proteinExistence type="predicted"/>
<evidence type="ECO:0000256" key="1">
    <source>
        <dbReference type="SAM" id="MobiDB-lite"/>
    </source>
</evidence>
<gene>
    <name evidence="3" type="ORF">D3250_02635</name>
</gene>